<accession>A0A1G1Y5E2</accession>
<evidence type="ECO:0000313" key="1">
    <source>
        <dbReference type="EMBL" id="OGY46970.1"/>
    </source>
</evidence>
<evidence type="ECO:0000313" key="2">
    <source>
        <dbReference type="Proteomes" id="UP000178385"/>
    </source>
</evidence>
<organism evidence="1 2">
    <name type="scientific">Candidatus Buchananbacteria bacterium RIFCSPHIGHO2_01_FULL_47_11b</name>
    <dbReference type="NCBI Taxonomy" id="1797537"/>
    <lineage>
        <taxon>Bacteria</taxon>
        <taxon>Candidatus Buchananiibacteriota</taxon>
    </lineage>
</organism>
<comment type="caution">
    <text evidence="1">The sequence shown here is derived from an EMBL/GenBank/DDBJ whole genome shotgun (WGS) entry which is preliminary data.</text>
</comment>
<proteinExistence type="predicted"/>
<gene>
    <name evidence="1" type="ORF">A2840_00940</name>
</gene>
<protein>
    <submittedName>
        <fullName evidence="1">Uncharacterized protein</fullName>
    </submittedName>
</protein>
<dbReference type="Proteomes" id="UP000178385">
    <property type="component" value="Unassembled WGS sequence"/>
</dbReference>
<name>A0A1G1Y5E2_9BACT</name>
<dbReference type="AlphaFoldDB" id="A0A1G1Y5E2"/>
<reference evidence="1 2" key="1">
    <citation type="journal article" date="2016" name="Nat. Commun.">
        <title>Thousands of microbial genomes shed light on interconnected biogeochemical processes in an aquifer system.</title>
        <authorList>
            <person name="Anantharaman K."/>
            <person name="Brown C.T."/>
            <person name="Hug L.A."/>
            <person name="Sharon I."/>
            <person name="Castelle C.J."/>
            <person name="Probst A.J."/>
            <person name="Thomas B.C."/>
            <person name="Singh A."/>
            <person name="Wilkins M.J."/>
            <person name="Karaoz U."/>
            <person name="Brodie E.L."/>
            <person name="Williams K.H."/>
            <person name="Hubbard S.S."/>
            <person name="Banfield J.F."/>
        </authorList>
    </citation>
    <scope>NUCLEOTIDE SEQUENCE [LARGE SCALE GENOMIC DNA]</scope>
</reference>
<sequence>MNSNTNHISGKTDAEVLAGIASGEIHPNSQIVAQHGLAPQTIFEHLPRPSCMVGCLGKIQPDIWAQLWPEDPYPQDE</sequence>
<dbReference type="EMBL" id="MHIG01000019">
    <property type="protein sequence ID" value="OGY46970.1"/>
    <property type="molecule type" value="Genomic_DNA"/>
</dbReference>